<dbReference type="SUPFAM" id="SSF51735">
    <property type="entry name" value="NAD(P)-binding Rossmann-fold domains"/>
    <property type="match status" value="1"/>
</dbReference>
<dbReference type="OrthoDB" id="1271986at2"/>
<dbReference type="InterPro" id="IPR051265">
    <property type="entry name" value="HIBADH-related_NP60_sf"/>
</dbReference>
<feature type="domain" description="Pyrroline-5-carboxylate reductase catalytic N-terminal" evidence="4">
    <location>
        <begin position="5"/>
        <end position="78"/>
    </location>
</feature>
<evidence type="ECO:0000313" key="6">
    <source>
        <dbReference type="EMBL" id="MYZ49575.1"/>
    </source>
</evidence>
<dbReference type="GO" id="GO:0050661">
    <property type="term" value="F:NADP binding"/>
    <property type="evidence" value="ECO:0007669"/>
    <property type="project" value="InterPro"/>
</dbReference>
<sequence>MSPSVAIIAPGRMGSGLGRRLAEAGLEVRTSLAGRSAASAERARAAGMRPVADEEIAAADLVLSVVPPAEAVAAAERLAVLFRRSGRTPLYVDLNAISPETSGLVGQAVGEAGCRYVDGCIIGLPPAPGYRGPFLHLSGEHAGAAGAILAAGLDVTVLDGPNGSASALKMCFGGIMKGITAIASAMFLTASRTGAADAVRQELARSQPELLAWFSRQIPAMYPKTYRWVAEMEEVAAFAGADREVAAVYEAVAKLFARLSAGSPAAAADLAALDRLFGGLDGGSGGTALAAEPAPPAPPTSHPEARTQ</sequence>
<protein>
    <submittedName>
        <fullName evidence="6">NAD(P)-dependent oxidoreductase</fullName>
    </submittedName>
</protein>
<dbReference type="GO" id="GO:0016491">
    <property type="term" value="F:oxidoreductase activity"/>
    <property type="evidence" value="ECO:0007669"/>
    <property type="project" value="UniProtKB-KW"/>
</dbReference>
<dbReference type="Pfam" id="PF03807">
    <property type="entry name" value="F420_oxidored"/>
    <property type="match status" value="1"/>
</dbReference>
<accession>A0A964T6Z9</accession>
<dbReference type="Gene3D" id="3.40.50.720">
    <property type="entry name" value="NAD(P)-binding Rossmann-like Domain"/>
    <property type="match status" value="1"/>
</dbReference>
<dbReference type="PIRSF" id="PIRSF000103">
    <property type="entry name" value="HIBADH"/>
    <property type="match status" value="1"/>
</dbReference>
<dbReference type="PANTHER" id="PTHR43580:SF2">
    <property type="entry name" value="CYTOKINE-LIKE NUCLEAR FACTOR N-PAC"/>
    <property type="match status" value="1"/>
</dbReference>
<dbReference type="InterPro" id="IPR008927">
    <property type="entry name" value="6-PGluconate_DH-like_C_sf"/>
</dbReference>
<proteinExistence type="predicted"/>
<dbReference type="InterPro" id="IPR015815">
    <property type="entry name" value="HIBADH-related"/>
</dbReference>
<organism evidence="6 7">
    <name type="scientific">Propylenella binzhouense</name>
    <dbReference type="NCBI Taxonomy" id="2555902"/>
    <lineage>
        <taxon>Bacteria</taxon>
        <taxon>Pseudomonadati</taxon>
        <taxon>Pseudomonadota</taxon>
        <taxon>Alphaproteobacteria</taxon>
        <taxon>Hyphomicrobiales</taxon>
        <taxon>Propylenellaceae</taxon>
        <taxon>Propylenella</taxon>
    </lineage>
</organism>
<reference evidence="6" key="1">
    <citation type="submission" date="2019-03" db="EMBL/GenBank/DDBJ databases">
        <title>Afifella sp. nov., isolated from activated sludge.</title>
        <authorList>
            <person name="Li Q."/>
            <person name="Liu Y."/>
        </authorList>
    </citation>
    <scope>NUCLEOTIDE SEQUENCE</scope>
    <source>
        <strain evidence="6">L72</strain>
    </source>
</reference>
<evidence type="ECO:0000256" key="2">
    <source>
        <dbReference type="PIRSR" id="PIRSR000103-1"/>
    </source>
</evidence>
<dbReference type="RefSeq" id="WP_161141914.1">
    <property type="nucleotide sequence ID" value="NZ_SPKJ01000081.1"/>
</dbReference>
<evidence type="ECO:0000259" key="5">
    <source>
        <dbReference type="Pfam" id="PF09130"/>
    </source>
</evidence>
<evidence type="ECO:0000313" key="7">
    <source>
        <dbReference type="Proteomes" id="UP000773614"/>
    </source>
</evidence>
<keyword evidence="1" id="KW-0560">Oxidoreductase</keyword>
<dbReference type="SUPFAM" id="SSF48179">
    <property type="entry name" value="6-phosphogluconate dehydrogenase C-terminal domain-like"/>
    <property type="match status" value="1"/>
</dbReference>
<feature type="region of interest" description="Disordered" evidence="3">
    <location>
        <begin position="284"/>
        <end position="308"/>
    </location>
</feature>
<evidence type="ECO:0000259" key="4">
    <source>
        <dbReference type="Pfam" id="PF03807"/>
    </source>
</evidence>
<dbReference type="Pfam" id="PF09130">
    <property type="entry name" value="DUF1932"/>
    <property type="match status" value="1"/>
</dbReference>
<dbReference type="InterPro" id="IPR036291">
    <property type="entry name" value="NAD(P)-bd_dom_sf"/>
</dbReference>
<comment type="caution">
    <text evidence="6">The sequence shown here is derived from an EMBL/GenBank/DDBJ whole genome shotgun (WGS) entry which is preliminary data.</text>
</comment>
<dbReference type="InterPro" id="IPR013328">
    <property type="entry name" value="6PGD_dom2"/>
</dbReference>
<dbReference type="PANTHER" id="PTHR43580">
    <property type="entry name" value="OXIDOREDUCTASE GLYR1-RELATED"/>
    <property type="match status" value="1"/>
</dbReference>
<keyword evidence="7" id="KW-1185">Reference proteome</keyword>
<dbReference type="InterPro" id="IPR015814">
    <property type="entry name" value="Pgluconate_DH_NAD-bd_C"/>
</dbReference>
<gene>
    <name evidence="6" type="ORF">E4O86_17840</name>
</gene>
<name>A0A964T6Z9_9HYPH</name>
<dbReference type="Gene3D" id="1.10.1040.10">
    <property type="entry name" value="N-(1-d-carboxylethyl)-l-norvaline Dehydrogenase, domain 2"/>
    <property type="match status" value="1"/>
</dbReference>
<evidence type="ECO:0000256" key="1">
    <source>
        <dbReference type="ARBA" id="ARBA00023002"/>
    </source>
</evidence>
<dbReference type="Proteomes" id="UP000773614">
    <property type="component" value="Unassembled WGS sequence"/>
</dbReference>
<feature type="active site" evidence="2">
    <location>
        <position position="169"/>
    </location>
</feature>
<dbReference type="EMBL" id="SPKJ01000081">
    <property type="protein sequence ID" value="MYZ49575.1"/>
    <property type="molecule type" value="Genomic_DNA"/>
</dbReference>
<dbReference type="InterPro" id="IPR028939">
    <property type="entry name" value="P5C_Rdtase_cat_N"/>
</dbReference>
<evidence type="ECO:0000256" key="3">
    <source>
        <dbReference type="SAM" id="MobiDB-lite"/>
    </source>
</evidence>
<dbReference type="AlphaFoldDB" id="A0A964T6Z9"/>
<feature type="domain" description="Phosphogluconate dehydrogenase NAD-binding putative C-terminal" evidence="5">
    <location>
        <begin position="190"/>
        <end position="258"/>
    </location>
</feature>